<keyword evidence="5" id="KW-0113">Calvin cycle</keyword>
<dbReference type="InterPro" id="IPR006082">
    <property type="entry name" value="PRK"/>
</dbReference>
<evidence type="ECO:0000256" key="9">
    <source>
        <dbReference type="ARBA" id="ARBA00022840"/>
    </source>
</evidence>
<dbReference type="GO" id="GO:0008974">
    <property type="term" value="F:phosphoribulokinase activity"/>
    <property type="evidence" value="ECO:0007669"/>
    <property type="project" value="UniProtKB-EC"/>
</dbReference>
<dbReference type="PROSITE" id="PS00567">
    <property type="entry name" value="PHOSPHORIBULOKINASE"/>
    <property type="match status" value="1"/>
</dbReference>
<dbReference type="Proteomes" id="UP000004221">
    <property type="component" value="Unassembled WGS sequence"/>
</dbReference>
<evidence type="ECO:0000256" key="4">
    <source>
        <dbReference type="ARBA" id="ARBA00022531"/>
    </source>
</evidence>
<feature type="domain" description="Phosphoribulokinase/uridine kinase" evidence="12">
    <location>
        <begin position="21"/>
        <end position="197"/>
    </location>
</feature>
<dbReference type="NCBIfam" id="NF005655">
    <property type="entry name" value="PRK07429.1"/>
    <property type="match status" value="1"/>
</dbReference>
<evidence type="ECO:0000313" key="14">
    <source>
        <dbReference type="Proteomes" id="UP000004221"/>
    </source>
</evidence>
<accession>I4EID4</accession>
<dbReference type="GO" id="GO:0005524">
    <property type="term" value="F:ATP binding"/>
    <property type="evidence" value="ECO:0007669"/>
    <property type="project" value="UniProtKB-KW"/>
</dbReference>
<evidence type="ECO:0000256" key="3">
    <source>
        <dbReference type="ARBA" id="ARBA00012042"/>
    </source>
</evidence>
<evidence type="ECO:0000256" key="10">
    <source>
        <dbReference type="ARBA" id="ARBA00047663"/>
    </source>
</evidence>
<name>I4EID4_9BACT</name>
<comment type="caution">
    <text evidence="13">The sequence shown here is derived from an EMBL/GenBank/DDBJ whole genome shotgun (WGS) entry which is preliminary data.</text>
</comment>
<dbReference type="InterPro" id="IPR006083">
    <property type="entry name" value="PRK/URK"/>
</dbReference>
<proteinExistence type="inferred from homology"/>
<dbReference type="RefSeq" id="WP_008478617.1">
    <property type="nucleotide sequence ID" value="NZ_CAGS01000270.1"/>
</dbReference>
<comment type="similarity">
    <text evidence="2 11">Belongs to the phosphoribulokinase family.</text>
</comment>
<dbReference type="GO" id="GO:0019253">
    <property type="term" value="P:reductive pentose-phosphate cycle"/>
    <property type="evidence" value="ECO:0007669"/>
    <property type="project" value="UniProtKB-KW"/>
</dbReference>
<protein>
    <recommendedName>
        <fullName evidence="3 11">Phosphoribulokinase</fullName>
        <ecNumber evidence="3 11">2.7.1.19</ecNumber>
    </recommendedName>
</protein>
<evidence type="ECO:0000259" key="12">
    <source>
        <dbReference type="Pfam" id="PF00485"/>
    </source>
</evidence>
<keyword evidence="7" id="KW-0547">Nucleotide-binding</keyword>
<evidence type="ECO:0000256" key="7">
    <source>
        <dbReference type="ARBA" id="ARBA00022741"/>
    </source>
</evidence>
<dbReference type="EC" id="2.7.1.19" evidence="3 11"/>
<keyword evidence="8 13" id="KW-0418">Kinase</keyword>
<sequence length="332" mass="37598">MPDTLDIRPLTPTRNFCRPIILGVVGDSAAGKTTLTRGIANLLGADRTSVLCTDDYHRYNRQQRKELNITPLNPDCNYMDIMSQHLRLLRVGEPILKPVYEHSIGDFGPPEYVVPQQFIIIEGLLAYSRPDMRNAFDVRVYLDPPEPLRRRWKIKRDTTQRGYTEEEVLRDMDRREPDSAAFIRPQRQHADIVVQFGYDRVARLNGSIGDNTDRLDVRLTLRGTLPHPDFSQVLAEAGGANGVRLTLDREHGRAVEHVDIAGDIADGEAEALENGILQHLEAIDPGLTGELDNSWNNGLTADDLARQHPITLTQLFIVYHLLRTLRVEVMSR</sequence>
<dbReference type="PANTHER" id="PTHR10285">
    <property type="entry name" value="URIDINE KINASE"/>
    <property type="match status" value="1"/>
</dbReference>
<evidence type="ECO:0000313" key="13">
    <source>
        <dbReference type="EMBL" id="CCF84446.1"/>
    </source>
</evidence>
<reference evidence="13 14" key="1">
    <citation type="journal article" date="2012" name="ISME J.">
        <title>Nitrification expanded: discovery, physiology and genomics of a nitrite-oxidizing bacterium from the phylum Chloroflexi.</title>
        <authorList>
            <person name="Sorokin D.Y."/>
            <person name="Lucker S."/>
            <person name="Vejmelkova D."/>
            <person name="Kostrikina N.A."/>
            <person name="Kleerebezem R."/>
            <person name="Rijpstra W.I."/>
            <person name="Damste J.S."/>
            <person name="Le Paslier D."/>
            <person name="Muyzer G."/>
            <person name="Wagner M."/>
            <person name="van Loosdrecht M.C."/>
            <person name="Daims H."/>
        </authorList>
    </citation>
    <scope>NUCLEOTIDE SEQUENCE [LARGE SCALE GENOMIC DNA]</scope>
    <source>
        <strain evidence="14">none</strain>
    </source>
</reference>
<keyword evidence="6 13" id="KW-0808">Transferase</keyword>
<keyword evidence="9" id="KW-0067">ATP-binding</keyword>
<comment type="catalytic activity">
    <reaction evidence="10 11">
        <text>D-ribulose 5-phosphate + ATP = D-ribulose 1,5-bisphosphate + ADP + H(+)</text>
        <dbReference type="Rhea" id="RHEA:19365"/>
        <dbReference type="ChEBI" id="CHEBI:15378"/>
        <dbReference type="ChEBI" id="CHEBI:30616"/>
        <dbReference type="ChEBI" id="CHEBI:57870"/>
        <dbReference type="ChEBI" id="CHEBI:58121"/>
        <dbReference type="ChEBI" id="CHEBI:456216"/>
        <dbReference type="EC" id="2.7.1.19"/>
    </reaction>
</comment>
<evidence type="ECO:0000256" key="6">
    <source>
        <dbReference type="ARBA" id="ARBA00022679"/>
    </source>
</evidence>
<dbReference type="PRINTS" id="PR00478">
    <property type="entry name" value="PHRIBLKINASE"/>
</dbReference>
<evidence type="ECO:0000256" key="2">
    <source>
        <dbReference type="ARBA" id="ARBA00009719"/>
    </source>
</evidence>
<dbReference type="InterPro" id="IPR027417">
    <property type="entry name" value="P-loop_NTPase"/>
</dbReference>
<evidence type="ECO:0000256" key="8">
    <source>
        <dbReference type="ARBA" id="ARBA00022777"/>
    </source>
</evidence>
<evidence type="ECO:0000256" key="1">
    <source>
        <dbReference type="ARBA" id="ARBA00005215"/>
    </source>
</evidence>
<dbReference type="Gene3D" id="3.40.50.300">
    <property type="entry name" value="P-loop containing nucleotide triphosphate hydrolases"/>
    <property type="match status" value="1"/>
</dbReference>
<organism evidence="13 14">
    <name type="scientific">Nitrolancea hollandica Lb</name>
    <dbReference type="NCBI Taxonomy" id="1129897"/>
    <lineage>
        <taxon>Bacteria</taxon>
        <taxon>Pseudomonadati</taxon>
        <taxon>Thermomicrobiota</taxon>
        <taxon>Thermomicrobia</taxon>
        <taxon>Sphaerobacterales</taxon>
        <taxon>Sphaerobacterineae</taxon>
        <taxon>Sphaerobacteraceae</taxon>
        <taxon>Nitrolancea</taxon>
    </lineage>
</organism>
<dbReference type="SUPFAM" id="SSF52540">
    <property type="entry name" value="P-loop containing nucleoside triphosphate hydrolases"/>
    <property type="match status" value="1"/>
</dbReference>
<evidence type="ECO:0000256" key="11">
    <source>
        <dbReference type="RuleBase" id="RU004082"/>
    </source>
</evidence>
<dbReference type="AlphaFoldDB" id="I4EID4"/>
<evidence type="ECO:0000256" key="5">
    <source>
        <dbReference type="ARBA" id="ARBA00022567"/>
    </source>
</evidence>
<gene>
    <name evidence="13" type="primary">prk</name>
    <name evidence="13" type="ORF">NITHO_3410009</name>
</gene>
<dbReference type="Pfam" id="PF00485">
    <property type="entry name" value="PRK"/>
    <property type="match status" value="1"/>
</dbReference>
<comment type="pathway">
    <text evidence="1">Carbohydrate biosynthesis; Calvin cycle.</text>
</comment>
<dbReference type="EMBL" id="CAGS01000270">
    <property type="protein sequence ID" value="CCF84446.1"/>
    <property type="molecule type" value="Genomic_DNA"/>
</dbReference>
<keyword evidence="4" id="KW-0602">Photosynthesis</keyword>
<keyword evidence="14" id="KW-1185">Reference proteome</keyword>